<keyword evidence="3" id="KW-1185">Reference proteome</keyword>
<dbReference type="EMBL" id="VFOZ01000001">
    <property type="protein sequence ID" value="TQL98119.1"/>
    <property type="molecule type" value="Genomic_DNA"/>
</dbReference>
<dbReference type="Pfam" id="PF01872">
    <property type="entry name" value="RibD_C"/>
    <property type="match status" value="1"/>
</dbReference>
<dbReference type="InterPro" id="IPR002734">
    <property type="entry name" value="RibDG_C"/>
</dbReference>
<organism evidence="2 3">
    <name type="scientific">Actinoallomurus bryophytorum</name>
    <dbReference type="NCBI Taxonomy" id="1490222"/>
    <lineage>
        <taxon>Bacteria</taxon>
        <taxon>Bacillati</taxon>
        <taxon>Actinomycetota</taxon>
        <taxon>Actinomycetes</taxon>
        <taxon>Streptosporangiales</taxon>
        <taxon>Thermomonosporaceae</taxon>
        <taxon>Actinoallomurus</taxon>
    </lineage>
</organism>
<dbReference type="GO" id="GO:0008703">
    <property type="term" value="F:5-amino-6-(5-phosphoribosylamino)uracil reductase activity"/>
    <property type="evidence" value="ECO:0007669"/>
    <property type="project" value="InterPro"/>
</dbReference>
<protein>
    <submittedName>
        <fullName evidence="2">Dihydrofolate reductase</fullName>
    </submittedName>
</protein>
<dbReference type="OrthoDB" id="3471694at2"/>
<feature type="domain" description="Bacterial bifunctional deaminase-reductase C-terminal" evidence="1">
    <location>
        <begin position="2"/>
        <end position="172"/>
    </location>
</feature>
<dbReference type="PANTHER" id="PTHR38011:SF11">
    <property type="entry name" value="2,5-DIAMINO-6-RIBOSYLAMINO-4(3H)-PYRIMIDINONE 5'-PHOSPHATE REDUCTASE"/>
    <property type="match status" value="1"/>
</dbReference>
<dbReference type="AlphaFoldDB" id="A0A543CLZ2"/>
<evidence type="ECO:0000313" key="2">
    <source>
        <dbReference type="EMBL" id="TQL98119.1"/>
    </source>
</evidence>
<comment type="caution">
    <text evidence="2">The sequence shown here is derived from an EMBL/GenBank/DDBJ whole genome shotgun (WGS) entry which is preliminary data.</text>
</comment>
<dbReference type="Proteomes" id="UP000316096">
    <property type="component" value="Unassembled WGS sequence"/>
</dbReference>
<name>A0A543CLZ2_9ACTN</name>
<dbReference type="GO" id="GO:0009231">
    <property type="term" value="P:riboflavin biosynthetic process"/>
    <property type="evidence" value="ECO:0007669"/>
    <property type="project" value="InterPro"/>
</dbReference>
<reference evidence="2 3" key="1">
    <citation type="submission" date="2019-06" db="EMBL/GenBank/DDBJ databases">
        <title>Sequencing the genomes of 1000 actinobacteria strains.</title>
        <authorList>
            <person name="Klenk H.-P."/>
        </authorList>
    </citation>
    <scope>NUCLEOTIDE SEQUENCE [LARGE SCALE GENOMIC DNA]</scope>
    <source>
        <strain evidence="2 3">DSM 102200</strain>
    </source>
</reference>
<dbReference type="RefSeq" id="WP_141956761.1">
    <property type="nucleotide sequence ID" value="NZ_VFOZ01000001.1"/>
</dbReference>
<evidence type="ECO:0000259" key="1">
    <source>
        <dbReference type="Pfam" id="PF01872"/>
    </source>
</evidence>
<gene>
    <name evidence="2" type="ORF">FB559_3736</name>
</gene>
<evidence type="ECO:0000313" key="3">
    <source>
        <dbReference type="Proteomes" id="UP000316096"/>
    </source>
</evidence>
<dbReference type="PANTHER" id="PTHR38011">
    <property type="entry name" value="DIHYDROFOLATE REDUCTASE FAMILY PROTEIN (AFU_ORTHOLOGUE AFUA_8G06820)"/>
    <property type="match status" value="1"/>
</dbReference>
<dbReference type="Gene3D" id="3.40.430.10">
    <property type="entry name" value="Dihydrofolate Reductase, subunit A"/>
    <property type="match status" value="1"/>
</dbReference>
<dbReference type="InterPro" id="IPR024072">
    <property type="entry name" value="DHFR-like_dom_sf"/>
</dbReference>
<sequence>MRKIVAGLAITLDGVVDSPSGNWMMFNDEMREIIDAGVAEADAILLGRRTYLEFAEMWPRLGSDVPMAGFMNDTPKYVASSTLRTVDWAGSTLLTGDLATELTELKRRPGKNIQVPGSPRLVRSLLCDGLLDELSLMIHPIVLGTGARLFDGETDRMELKLQDSRTLGTGVVSVTYVRV</sequence>
<dbReference type="InterPro" id="IPR050765">
    <property type="entry name" value="Riboflavin_Biosynth_HTPR"/>
</dbReference>
<dbReference type="SUPFAM" id="SSF53597">
    <property type="entry name" value="Dihydrofolate reductase-like"/>
    <property type="match status" value="1"/>
</dbReference>
<accession>A0A543CLZ2</accession>
<proteinExistence type="predicted"/>